<name>A0A2M4DNN1_ANODA</name>
<evidence type="ECO:0000313" key="2">
    <source>
        <dbReference type="EMBL" id="MBW79173.1"/>
    </source>
</evidence>
<dbReference type="EMBL" id="GGFL01014995">
    <property type="protein sequence ID" value="MBW79173.1"/>
    <property type="molecule type" value="Transcribed_RNA"/>
</dbReference>
<evidence type="ECO:0000256" key="1">
    <source>
        <dbReference type="SAM" id="SignalP"/>
    </source>
</evidence>
<accession>A0A2M4DNN1</accession>
<feature type="signal peptide" evidence="1">
    <location>
        <begin position="1"/>
        <end position="20"/>
    </location>
</feature>
<sequence>MRSLWLGVLFVLCEPRFSRWSLLVGWWRVRVQHPATIDGPFFDGGIEPPEPRTRGTVQQFTRKSLQLKSLRIFGGPRKWRSSVV</sequence>
<keyword evidence="1" id="KW-0732">Signal</keyword>
<dbReference type="AlphaFoldDB" id="A0A2M4DNN1"/>
<feature type="chain" id="PRO_5014999233" evidence="1">
    <location>
        <begin position="21"/>
        <end position="84"/>
    </location>
</feature>
<organism evidence="2">
    <name type="scientific">Anopheles darlingi</name>
    <name type="common">Mosquito</name>
    <dbReference type="NCBI Taxonomy" id="43151"/>
    <lineage>
        <taxon>Eukaryota</taxon>
        <taxon>Metazoa</taxon>
        <taxon>Ecdysozoa</taxon>
        <taxon>Arthropoda</taxon>
        <taxon>Hexapoda</taxon>
        <taxon>Insecta</taxon>
        <taxon>Pterygota</taxon>
        <taxon>Neoptera</taxon>
        <taxon>Endopterygota</taxon>
        <taxon>Diptera</taxon>
        <taxon>Nematocera</taxon>
        <taxon>Culicoidea</taxon>
        <taxon>Culicidae</taxon>
        <taxon>Anophelinae</taxon>
        <taxon>Anopheles</taxon>
    </lineage>
</organism>
<protein>
    <submittedName>
        <fullName evidence="2">Putative secreted protein</fullName>
    </submittedName>
</protein>
<proteinExistence type="predicted"/>
<reference evidence="2" key="1">
    <citation type="submission" date="2018-01" db="EMBL/GenBank/DDBJ databases">
        <title>An insight into the sialome of Amazonian anophelines.</title>
        <authorList>
            <person name="Ribeiro J.M."/>
            <person name="Scarpassa V."/>
            <person name="Calvo E."/>
        </authorList>
    </citation>
    <scope>NUCLEOTIDE SEQUENCE</scope>
</reference>